<evidence type="ECO:0000313" key="3">
    <source>
        <dbReference type="Proteomes" id="UP000195043"/>
    </source>
</evidence>
<feature type="transmembrane region" description="Helical" evidence="1">
    <location>
        <begin position="6"/>
        <end position="26"/>
    </location>
</feature>
<proteinExistence type="predicted"/>
<feature type="transmembrane region" description="Helical" evidence="1">
    <location>
        <begin position="38"/>
        <end position="62"/>
    </location>
</feature>
<gene>
    <name evidence="2" type="ORF">A5886_001849</name>
</gene>
<accession>A0A242A7A7</accession>
<dbReference type="AlphaFoldDB" id="A0A242A7A7"/>
<evidence type="ECO:0000313" key="2">
    <source>
        <dbReference type="EMBL" id="OTN76770.1"/>
    </source>
</evidence>
<dbReference type="OrthoDB" id="2195136at2"/>
<name>A0A242A7A7_9ENTE</name>
<dbReference type="RefSeq" id="WP_086274764.1">
    <property type="nucleotide sequence ID" value="NZ_NGKU01000001.1"/>
</dbReference>
<evidence type="ECO:0000256" key="1">
    <source>
        <dbReference type="SAM" id="Phobius"/>
    </source>
</evidence>
<comment type="caution">
    <text evidence="2">The sequence shown here is derived from an EMBL/GenBank/DDBJ whole genome shotgun (WGS) entry which is preliminary data.</text>
</comment>
<organism evidence="2 3">
    <name type="scientific">Candidatus Enterococcus testudinis</name>
    <dbReference type="NCBI Taxonomy" id="1834191"/>
    <lineage>
        <taxon>Bacteria</taxon>
        <taxon>Bacillati</taxon>
        <taxon>Bacillota</taxon>
        <taxon>Bacilli</taxon>
        <taxon>Lactobacillales</taxon>
        <taxon>Enterococcaceae</taxon>
        <taxon>Enterococcus</taxon>
    </lineage>
</organism>
<dbReference type="EMBL" id="NGKU01000001">
    <property type="protein sequence ID" value="OTN76770.1"/>
    <property type="molecule type" value="Genomic_DNA"/>
</dbReference>
<sequence length="65" mass="7242">MLLFQEVLSLIGVISLIVLFLQKKAFFSTFNSIQKVCFILLSISVSVPALIAFFSGLAKGFWENL</sequence>
<keyword evidence="1" id="KW-0812">Transmembrane</keyword>
<keyword evidence="1" id="KW-0472">Membrane</keyword>
<dbReference type="Proteomes" id="UP000195043">
    <property type="component" value="Unassembled WGS sequence"/>
</dbReference>
<reference evidence="2 3" key="1">
    <citation type="submission" date="2017-05" db="EMBL/GenBank/DDBJ databases">
        <title>The Genome Sequence of Enterococcus sp. 8G7_MSG3316.</title>
        <authorList>
            <consortium name="The Broad Institute Genomics Platform"/>
            <consortium name="The Broad Institute Genomic Center for Infectious Diseases"/>
            <person name="Earl A."/>
            <person name="Manson A."/>
            <person name="Schwartman J."/>
            <person name="Gilmore M."/>
            <person name="Abouelleil A."/>
            <person name="Cao P."/>
            <person name="Chapman S."/>
            <person name="Cusick C."/>
            <person name="Shea T."/>
            <person name="Young S."/>
            <person name="Neafsey D."/>
            <person name="Nusbaum C."/>
            <person name="Birren B."/>
        </authorList>
    </citation>
    <scope>NUCLEOTIDE SEQUENCE [LARGE SCALE GENOMIC DNA]</scope>
    <source>
        <strain evidence="2 3">8G7_MSG3316</strain>
    </source>
</reference>
<keyword evidence="3" id="KW-1185">Reference proteome</keyword>
<protein>
    <submittedName>
        <fullName evidence="2">Uncharacterized protein</fullName>
    </submittedName>
</protein>
<keyword evidence="1" id="KW-1133">Transmembrane helix</keyword>